<dbReference type="AlphaFoldDB" id="A0A1D6KSL6"/>
<gene>
    <name evidence="1" type="ORF">ZEAMMB73_Zm00001d032659</name>
</gene>
<name>A0A1D6KSL6_MAIZE</name>
<protein>
    <submittedName>
        <fullName evidence="1">Protein EXECUTER 1 chloroplastic</fullName>
    </submittedName>
</protein>
<reference evidence="1" key="1">
    <citation type="submission" date="2015-12" db="EMBL/GenBank/DDBJ databases">
        <title>Update maize B73 reference genome by single molecule sequencing technologies.</title>
        <authorList>
            <consortium name="Maize Genome Sequencing Project"/>
            <person name="Ware D."/>
        </authorList>
    </citation>
    <scope>NUCLEOTIDE SEQUENCE [LARGE SCALE GENOMIC DNA]</scope>
    <source>
        <tissue evidence="1">Seedling</tissue>
    </source>
</reference>
<organism evidence="1">
    <name type="scientific">Zea mays</name>
    <name type="common">Maize</name>
    <dbReference type="NCBI Taxonomy" id="4577"/>
    <lineage>
        <taxon>Eukaryota</taxon>
        <taxon>Viridiplantae</taxon>
        <taxon>Streptophyta</taxon>
        <taxon>Embryophyta</taxon>
        <taxon>Tracheophyta</taxon>
        <taxon>Spermatophyta</taxon>
        <taxon>Magnoliopsida</taxon>
        <taxon>Liliopsida</taxon>
        <taxon>Poales</taxon>
        <taxon>Poaceae</taxon>
        <taxon>PACMAD clade</taxon>
        <taxon>Panicoideae</taxon>
        <taxon>Andropogonodae</taxon>
        <taxon>Andropogoneae</taxon>
        <taxon>Tripsacinae</taxon>
        <taxon>Zea</taxon>
    </lineage>
</organism>
<accession>A0A1D6KSL6</accession>
<proteinExistence type="predicted"/>
<evidence type="ECO:0000313" key="1">
    <source>
        <dbReference type="EMBL" id="ONM05665.1"/>
    </source>
</evidence>
<dbReference type="EMBL" id="CM007647">
    <property type="protein sequence ID" value="ONM05665.1"/>
    <property type="molecule type" value="Genomic_DNA"/>
</dbReference>
<sequence length="68" mass="7619">MGELRAHHTNSASAMLRPPGHQLVTEASNRQILCFSEQVELKHLKDVNLCTPKFRILSAILAVFIHAK</sequence>